<dbReference type="Proteomes" id="UP001164286">
    <property type="component" value="Unassembled WGS sequence"/>
</dbReference>
<evidence type="ECO:0000313" key="2">
    <source>
        <dbReference type="Proteomes" id="UP001164286"/>
    </source>
</evidence>
<protein>
    <submittedName>
        <fullName evidence="1">Uncharacterized protein</fullName>
    </submittedName>
</protein>
<proteinExistence type="predicted"/>
<dbReference type="RefSeq" id="XP_052944297.1">
    <property type="nucleotide sequence ID" value="XM_053089901.1"/>
</dbReference>
<dbReference type="GeneID" id="77729106"/>
<organism evidence="1 2">
    <name type="scientific">Dioszegia hungarica</name>
    <dbReference type="NCBI Taxonomy" id="4972"/>
    <lineage>
        <taxon>Eukaryota</taxon>
        <taxon>Fungi</taxon>
        <taxon>Dikarya</taxon>
        <taxon>Basidiomycota</taxon>
        <taxon>Agaricomycotina</taxon>
        <taxon>Tremellomycetes</taxon>
        <taxon>Tremellales</taxon>
        <taxon>Bulleribasidiaceae</taxon>
        <taxon>Dioszegia</taxon>
    </lineage>
</organism>
<reference evidence="1" key="1">
    <citation type="journal article" date="2022" name="G3 (Bethesda)">
        <title>High quality genome of the basidiomycete yeast Dioszegia hungarica PDD-24b-2 isolated from cloud water.</title>
        <authorList>
            <person name="Jarrige D."/>
            <person name="Haridas S."/>
            <person name="Bleykasten-Grosshans C."/>
            <person name="Joly M."/>
            <person name="Nadalig T."/>
            <person name="Sancelme M."/>
            <person name="Vuilleumier S."/>
            <person name="Grigoriev I.V."/>
            <person name="Amato P."/>
            <person name="Bringel F."/>
        </authorList>
    </citation>
    <scope>NUCLEOTIDE SEQUENCE</scope>
    <source>
        <strain evidence="1">PDD-24b-2</strain>
    </source>
</reference>
<dbReference type="AlphaFoldDB" id="A0AA38H5L7"/>
<evidence type="ECO:0000313" key="1">
    <source>
        <dbReference type="EMBL" id="KAI9634520.1"/>
    </source>
</evidence>
<comment type="caution">
    <text evidence="1">The sequence shown here is derived from an EMBL/GenBank/DDBJ whole genome shotgun (WGS) entry which is preliminary data.</text>
</comment>
<dbReference type="EMBL" id="JAKWFO010000007">
    <property type="protein sequence ID" value="KAI9634520.1"/>
    <property type="molecule type" value="Genomic_DNA"/>
</dbReference>
<keyword evidence="2" id="KW-1185">Reference proteome</keyword>
<name>A0AA38H5L7_9TREE</name>
<sequence length="549" mass="60482">MTPPAPQTAVPDTQKSTASLLIARHPGRTVYDINPIRREIITHLELPDLARFIRVEKGCFWDVARVLYHSMTYDQAAKVSSPDVARQEAYLGAVIDMDALSMSITKKNTSHVGKRLPIRTLGYGDVEVIHSVVPAVRQRYPYLRTIRFGTRPSSSSIPRGRPRSNALDEPKVSCIINFRSAKRPEASGELGVIGTIEFFTTCIAQLNEVPPTHIQAPTCPPGTYEQGTGFSNLNTRLEVVCSGITLDHLTRIYQRQMDGGYAERLKYITATPLARFDMGQFRTFARTASASLTSLILARGDRVASNSSLVARIRLADLASFSLIVREYLPNLTQLYIAMSDIDAAERHCGRLLYPGGLCIGGSISDLMIYAAGRSSDNLYKLIRVLSTMCKATAEIDIRGQHWTTADQTAYLRVLRAQPPARRIHLATVDFKTLSITKPDQVTRLTYYDDGRLKSLLDGWRDSSTLAVQRAPAAVKTLQAELRRCARAARRLSAVEPGATAGDKVAAAEKLLDAVEVARAAAEAVLGWCDYQGEDDVLDYIIALQADLV</sequence>
<accession>A0AA38H5L7</accession>
<gene>
    <name evidence="1" type="ORF">MKK02DRAFT_38051</name>
</gene>